<feature type="signal peptide" evidence="2">
    <location>
        <begin position="1"/>
        <end position="16"/>
    </location>
</feature>
<dbReference type="GO" id="GO:0017057">
    <property type="term" value="F:6-phosphogluconolactonase activity"/>
    <property type="evidence" value="ECO:0007669"/>
    <property type="project" value="TreeGrafter"/>
</dbReference>
<gene>
    <name evidence="3" type="ORF">B0A48_17102</name>
</gene>
<dbReference type="Proteomes" id="UP000192596">
    <property type="component" value="Unassembled WGS sequence"/>
</dbReference>
<name>A0A1V8SBG3_9PEZI</name>
<dbReference type="PANTHER" id="PTHR30344">
    <property type="entry name" value="6-PHOSPHOGLUCONOLACTONASE-RELATED"/>
    <property type="match status" value="1"/>
</dbReference>
<evidence type="ECO:0008006" key="5">
    <source>
        <dbReference type="Google" id="ProtNLM"/>
    </source>
</evidence>
<organism evidence="3 4">
    <name type="scientific">Cryoendolithus antarcticus</name>
    <dbReference type="NCBI Taxonomy" id="1507870"/>
    <lineage>
        <taxon>Eukaryota</taxon>
        <taxon>Fungi</taxon>
        <taxon>Dikarya</taxon>
        <taxon>Ascomycota</taxon>
        <taxon>Pezizomycotina</taxon>
        <taxon>Dothideomycetes</taxon>
        <taxon>Dothideomycetidae</taxon>
        <taxon>Cladosporiales</taxon>
        <taxon>Cladosporiaceae</taxon>
        <taxon>Cryoendolithus</taxon>
    </lineage>
</organism>
<keyword evidence="4" id="KW-1185">Reference proteome</keyword>
<comment type="similarity">
    <text evidence="1">Belongs to the cycloisomerase 2 family.</text>
</comment>
<evidence type="ECO:0000313" key="3">
    <source>
        <dbReference type="EMBL" id="OQN96528.1"/>
    </source>
</evidence>
<dbReference type="InterPro" id="IPR050282">
    <property type="entry name" value="Cycloisomerase_2"/>
</dbReference>
<comment type="caution">
    <text evidence="3">The sequence shown here is derived from an EMBL/GenBank/DDBJ whole genome shotgun (WGS) entry which is preliminary data.</text>
</comment>
<dbReference type="PANTHER" id="PTHR30344:SF1">
    <property type="entry name" value="6-PHOSPHOGLUCONOLACTONASE"/>
    <property type="match status" value="1"/>
</dbReference>
<protein>
    <recommendedName>
        <fullName evidence="5">6-phosphogluconolactonase</fullName>
    </recommendedName>
</protein>
<dbReference type="OrthoDB" id="9972196at2759"/>
<proteinExistence type="inferred from homology"/>
<dbReference type="AlphaFoldDB" id="A0A1V8SBG3"/>
<feature type="chain" id="PRO_5012483859" description="6-phosphogluconolactonase" evidence="2">
    <location>
        <begin position="17"/>
        <end position="399"/>
    </location>
</feature>
<dbReference type="InterPro" id="IPR011045">
    <property type="entry name" value="N2O_reductase_N"/>
</dbReference>
<dbReference type="SUPFAM" id="SSF50974">
    <property type="entry name" value="Nitrous oxide reductase, N-terminal domain"/>
    <property type="match status" value="1"/>
</dbReference>
<accession>A0A1V8SBG3</accession>
<dbReference type="STRING" id="1507870.A0A1V8SBG3"/>
<evidence type="ECO:0000256" key="1">
    <source>
        <dbReference type="ARBA" id="ARBA00005564"/>
    </source>
</evidence>
<evidence type="ECO:0000313" key="4">
    <source>
        <dbReference type="Proteomes" id="UP000192596"/>
    </source>
</evidence>
<dbReference type="InterPro" id="IPR019405">
    <property type="entry name" value="Lactonase_7-beta_prop"/>
</dbReference>
<keyword evidence="2" id="KW-0732">Signal</keyword>
<sequence>MKYPTVLLALSGAASAVNLFVSSYAGNVTSLSLTETSGNYTLAPTFYNAACGPNPSWLTIDANRGLLFCQNEGLTSLNGSLSSFTINQDGSLNAIKNQTVISGPVHGTIYGNPAGRRAIALAHYTGSAVTTWYLNGGGQFSASQSFPFTLSAPGTVPDRQDAPHEHETILDPTGQYIVVPDLGADLVRIFSINPTTLILTEKTSLKAPAGSGPRHGVFYNPSGIPGGTTYFHLATELTSAILSYSVTYQPSSGGLNFTLLSQTPTLGLLNHERINAPAGVVVSPDNRFLIVSNRNSTLFSLPNATGGSPIPSDSLTTFALQPNGALVFTQIWPSGGLYPRQFSLSPSGGFVAVGNQLSGNVAILKRDVASGLIGEPIARVPIAGNVTCVVWDQEGQLSG</sequence>
<dbReference type="EMBL" id="NAJO01000065">
    <property type="protein sequence ID" value="OQN96528.1"/>
    <property type="molecule type" value="Genomic_DNA"/>
</dbReference>
<dbReference type="InParanoid" id="A0A1V8SBG3"/>
<dbReference type="Gene3D" id="2.130.10.10">
    <property type="entry name" value="YVTN repeat-like/Quinoprotein amine dehydrogenase"/>
    <property type="match status" value="1"/>
</dbReference>
<dbReference type="InterPro" id="IPR015943">
    <property type="entry name" value="WD40/YVTN_repeat-like_dom_sf"/>
</dbReference>
<reference evidence="4" key="1">
    <citation type="submission" date="2017-03" db="EMBL/GenBank/DDBJ databases">
        <title>Genomes of endolithic fungi from Antarctica.</title>
        <authorList>
            <person name="Coleine C."/>
            <person name="Masonjones S."/>
            <person name="Stajich J.E."/>
        </authorList>
    </citation>
    <scope>NUCLEOTIDE SEQUENCE [LARGE SCALE GENOMIC DNA]</scope>
    <source>
        <strain evidence="4">CCFEE 5527</strain>
    </source>
</reference>
<dbReference type="Pfam" id="PF10282">
    <property type="entry name" value="Lactonase"/>
    <property type="match status" value="1"/>
</dbReference>
<evidence type="ECO:0000256" key="2">
    <source>
        <dbReference type="SAM" id="SignalP"/>
    </source>
</evidence>